<dbReference type="GO" id="GO:0008270">
    <property type="term" value="F:zinc ion binding"/>
    <property type="evidence" value="ECO:0007669"/>
    <property type="project" value="UniProtKB-KW"/>
</dbReference>
<keyword evidence="7" id="KW-1185">Reference proteome</keyword>
<dbReference type="PANTHER" id="PTHR31751:SF44">
    <property type="entry name" value="SI:CH211-211K8.4-RELATED"/>
    <property type="match status" value="1"/>
</dbReference>
<keyword evidence="2 5" id="KW-0863">Zinc-finger</keyword>
<dbReference type="OrthoDB" id="5814287at2759"/>
<dbReference type="RefSeq" id="XP_026140680.1">
    <property type="nucleotide sequence ID" value="XM_026284895.1"/>
</dbReference>
<evidence type="ECO:0000256" key="5">
    <source>
        <dbReference type="PROSITE-ProRule" id="PRU00309"/>
    </source>
</evidence>
<dbReference type="GO" id="GO:0003677">
    <property type="term" value="F:DNA binding"/>
    <property type="evidence" value="ECO:0007669"/>
    <property type="project" value="UniProtKB-UniRule"/>
</dbReference>
<keyword evidence="4 5" id="KW-0238">DNA-binding</keyword>
<evidence type="ECO:0000259" key="6">
    <source>
        <dbReference type="PROSITE" id="PS50950"/>
    </source>
</evidence>
<gene>
    <name evidence="8" type="primary">LOC113116638</name>
</gene>
<keyword evidence="3" id="KW-0862">Zinc</keyword>
<dbReference type="KEGG" id="caua:113116638"/>
<evidence type="ECO:0000256" key="3">
    <source>
        <dbReference type="ARBA" id="ARBA00022833"/>
    </source>
</evidence>
<dbReference type="SMART" id="SM00980">
    <property type="entry name" value="THAP"/>
    <property type="match status" value="1"/>
</dbReference>
<name>A0A6P6R6J0_CARAU</name>
<keyword evidence="1" id="KW-0479">Metal-binding</keyword>
<organism evidence="7 8">
    <name type="scientific">Carassius auratus</name>
    <name type="common">Goldfish</name>
    <dbReference type="NCBI Taxonomy" id="7957"/>
    <lineage>
        <taxon>Eukaryota</taxon>
        <taxon>Metazoa</taxon>
        <taxon>Chordata</taxon>
        <taxon>Craniata</taxon>
        <taxon>Vertebrata</taxon>
        <taxon>Euteleostomi</taxon>
        <taxon>Actinopterygii</taxon>
        <taxon>Neopterygii</taxon>
        <taxon>Teleostei</taxon>
        <taxon>Ostariophysi</taxon>
        <taxon>Cypriniformes</taxon>
        <taxon>Cyprinidae</taxon>
        <taxon>Cyprininae</taxon>
        <taxon>Carassius</taxon>
    </lineage>
</organism>
<evidence type="ECO:0000313" key="8">
    <source>
        <dbReference type="RefSeq" id="XP_026140680.1"/>
    </source>
</evidence>
<dbReference type="Proteomes" id="UP000515129">
    <property type="component" value="Chromosome 16"/>
</dbReference>
<evidence type="ECO:0000256" key="4">
    <source>
        <dbReference type="ARBA" id="ARBA00023125"/>
    </source>
</evidence>
<proteinExistence type="predicted"/>
<evidence type="ECO:0000313" key="7">
    <source>
        <dbReference type="Proteomes" id="UP000515129"/>
    </source>
</evidence>
<dbReference type="GeneID" id="113116638"/>
<dbReference type="InterPro" id="IPR006612">
    <property type="entry name" value="THAP_Znf"/>
</dbReference>
<dbReference type="AlphaFoldDB" id="A0A6P6R6J0"/>
<evidence type="ECO:0000256" key="2">
    <source>
        <dbReference type="ARBA" id="ARBA00022771"/>
    </source>
</evidence>
<dbReference type="PROSITE" id="PS50950">
    <property type="entry name" value="ZF_THAP"/>
    <property type="match status" value="1"/>
</dbReference>
<sequence length="753" mass="85536">MADHGYKCYVPGCAGDVSTFHTLPTEENCQQAWLMFIYNRIPKQFNSKLFVCSAHFTTDCFSNLGQYQAGFAQRLMLKKGAIPTKLPLQLLPQASTSLLLHTKDVGCQTDGPIVLTEATQLSLNTMMSHLQSKGVQVTVPSQSVSVGTTTTGMPWSTIQPFTSTPVKAGRPAKRPRVELEEDMKIGNVSSLATDPQDSIYDPAQSVATETESSRVSATSLPFHKDAKFIVFEKCLLSLFESCPVCTKACNVHPRRRGTFVAIDQKCPHCEFFRQWRSQPVIGSTPVGNLQLSAAIFFSGVSFPKMQKVFRAMYLKTHTYDAFRRHARTYLEPAIIHKWNEDQNLQLHNLSQSKNLILGGYMRSDSPGHSAKYGCYTMMDVQTNNIVDIQLLQNSELGGSYHMEKDGLRRSLDRLEESGVKLDCIVTDRHPQIQKFLKDRKIIHCYDVWHMAKGLSKKMEKLSREKDCSLVKKWHKSIINHLYWSATSSESEPEKLAKWTSIINHIQDIHSHTDPAFPRCQHEQKLSKDHNKWFQPGSRALKRLHKVLINKRVLSDVEKLSPHYQTSIVESFYKAISHFAPKNIVFPFIGMLCRLYLAAMHFNENVVQPQGKLVHKLLFPKAKKGGQTIKPVKTEPTFCYVINLMDCVFEEVFRDPLPYVDAIQRIPVSHYLSPQHDRPSTEKAIAEHVSCFSLNPNYCPAASENSLRMRSTTHVGMTTSTLRPRKPQHQLTNHLWAKCLHCLQGQTERKAHIL</sequence>
<dbReference type="PANTHER" id="PTHR31751">
    <property type="entry name" value="SI:CH211-108C17.2-RELATED-RELATED"/>
    <property type="match status" value="1"/>
</dbReference>
<accession>A0A6P6R6J0</accession>
<reference evidence="8" key="1">
    <citation type="submission" date="2025-08" db="UniProtKB">
        <authorList>
            <consortium name="RefSeq"/>
        </authorList>
    </citation>
    <scope>IDENTIFICATION</scope>
    <source>
        <strain evidence="8">Wakin</strain>
        <tissue evidence="8">Muscle</tissue>
    </source>
</reference>
<evidence type="ECO:0000256" key="1">
    <source>
        <dbReference type="ARBA" id="ARBA00022723"/>
    </source>
</evidence>
<dbReference type="Pfam" id="PF05485">
    <property type="entry name" value="THAP"/>
    <property type="match status" value="1"/>
</dbReference>
<protein>
    <submittedName>
        <fullName evidence="8">Uncharacterized protein LOC113116638</fullName>
    </submittedName>
</protein>
<dbReference type="SMART" id="SM00692">
    <property type="entry name" value="DM3"/>
    <property type="match status" value="1"/>
</dbReference>
<feature type="domain" description="THAP-type" evidence="6">
    <location>
        <begin position="1"/>
        <end position="86"/>
    </location>
</feature>
<dbReference type="SUPFAM" id="SSF57716">
    <property type="entry name" value="Glucocorticoid receptor-like (DNA-binding domain)"/>
    <property type="match status" value="1"/>
</dbReference>